<dbReference type="Gene3D" id="1.20.1250.20">
    <property type="entry name" value="MFS general substrate transporter like domains"/>
    <property type="match status" value="1"/>
</dbReference>
<evidence type="ECO:0000256" key="2">
    <source>
        <dbReference type="ARBA" id="ARBA00010992"/>
    </source>
</evidence>
<dbReference type="STRING" id="983967.A0A1E4T3T9"/>
<dbReference type="Pfam" id="PF00083">
    <property type="entry name" value="Sugar_tr"/>
    <property type="match status" value="1"/>
</dbReference>
<dbReference type="EMBL" id="KV453850">
    <property type="protein sequence ID" value="ODV86419.1"/>
    <property type="molecule type" value="Genomic_DNA"/>
</dbReference>
<dbReference type="GO" id="GO:0005351">
    <property type="term" value="F:carbohydrate:proton symporter activity"/>
    <property type="evidence" value="ECO:0007669"/>
    <property type="project" value="TreeGrafter"/>
</dbReference>
<feature type="transmembrane region" description="Helical" evidence="8">
    <location>
        <begin position="429"/>
        <end position="448"/>
    </location>
</feature>
<dbReference type="CDD" id="cd17356">
    <property type="entry name" value="MFS_HXT"/>
    <property type="match status" value="1"/>
</dbReference>
<evidence type="ECO:0000313" key="10">
    <source>
        <dbReference type="EMBL" id="ODV86419.1"/>
    </source>
</evidence>
<evidence type="ECO:0000256" key="1">
    <source>
        <dbReference type="ARBA" id="ARBA00004141"/>
    </source>
</evidence>
<evidence type="ECO:0000256" key="6">
    <source>
        <dbReference type="ARBA" id="ARBA00023136"/>
    </source>
</evidence>
<dbReference type="GO" id="GO:0016020">
    <property type="term" value="C:membrane"/>
    <property type="evidence" value="ECO:0007669"/>
    <property type="project" value="UniProtKB-SubCell"/>
</dbReference>
<keyword evidence="3" id="KW-0813">Transport</keyword>
<feature type="transmembrane region" description="Helical" evidence="8">
    <location>
        <begin position="241"/>
        <end position="261"/>
    </location>
</feature>
<feature type="transmembrane region" description="Helical" evidence="8">
    <location>
        <begin position="273"/>
        <end position="292"/>
    </location>
</feature>
<sequence length="854" mass="95173">METEHINNRQLDHDSSVSIHMENYLQTLDMQRYNMNTSSETPSDENEIDKYDYGYSQEVDHSPINHEKQLPQQQEQSTTDDDVVTTSEQRQHDISKQKQKTSAMAMWVGLLTAVGGFLYGYDTGIINGLLEMAYVKKKFADDSIAFTAKETSLITGILSVGTFFGSLFAPVISDRFGRRLSLIGCTSILFSLGTILQLCAKDSSMLCAGRFVSGFAVGVVSAITPLYQAEASPKWIRGSVISLYQWAITWGLLVSSAITQVTHHIDDKRCYRIPIGIQLIWGVFLSVGMYLLPESPRFYVKKDKLDDAIVALSKFRRLPIEDERLVEELIEIKASHDYEMSFGKTSIFDCFKSSPSRASQGKRMVTGMLLQALQQCSGINFIFYYGINFFVRTGVSNSYMISFITYAVNVAFTIPGIYFVEILGRRKMLIMGAAGMTVSNLVIATVGVTTDSIIANYIMIAFVCLFIAFFASTWGPLVWVLVGEMYSLSVRQKAVSITAATNWMVNFAFAYCTAYLIDTGSHTAALGTRIFFIWGGMNAVGFFFAYFYVYETKGLMLEEVDELFRVCKSARKSDSFKPGELEHFLRDEEQQQEEVAHYDKPELPSAGRKEQALLETHLMDSSATPESISQDRNSSIFRGVTHTTDFSSMDSRSQHYPRNTTQQQQLRSRSSTDRTSSNVRAPPNIVNNTGQSLAPSNSIVFENILNAPNNIPPSINSSLDEELEDFMLGNQDHLNLDYYLMNNEVPRLDVPDQGQQGNEWTPASGIFRAVGASDGTSGGIPITGGDSEVSEYSYTNQEELMDFLQSLGVGPGSSVGADPNANDQEDDTSSDEDDSETEEYMHQGEIDDDDDDES</sequence>
<comment type="similarity">
    <text evidence="2">Belongs to the major facilitator superfamily. Sugar transporter (TC 2.A.1.1) family.</text>
</comment>
<name>A0A1E4T3T9_9ASCO</name>
<feature type="compositionally biased region" description="Acidic residues" evidence="7">
    <location>
        <begin position="823"/>
        <end position="838"/>
    </location>
</feature>
<feature type="transmembrane region" description="Helical" evidence="8">
    <location>
        <begin position="399"/>
        <end position="420"/>
    </location>
</feature>
<dbReference type="PROSITE" id="PS00216">
    <property type="entry name" value="SUGAR_TRANSPORT_1"/>
    <property type="match status" value="1"/>
</dbReference>
<dbReference type="InterPro" id="IPR005829">
    <property type="entry name" value="Sugar_transporter_CS"/>
</dbReference>
<keyword evidence="5 8" id="KW-1133">Transmembrane helix</keyword>
<dbReference type="InterPro" id="IPR003663">
    <property type="entry name" value="Sugar/inositol_transpt"/>
</dbReference>
<feature type="transmembrane region" description="Helical" evidence="8">
    <location>
        <begin position="454"/>
        <end position="482"/>
    </location>
</feature>
<feature type="transmembrane region" description="Helical" evidence="8">
    <location>
        <begin position="529"/>
        <end position="549"/>
    </location>
</feature>
<dbReference type="InterPro" id="IPR036259">
    <property type="entry name" value="MFS_trans_sf"/>
</dbReference>
<dbReference type="NCBIfam" id="TIGR00879">
    <property type="entry name" value="SP"/>
    <property type="match status" value="1"/>
</dbReference>
<proteinExistence type="inferred from homology"/>
<keyword evidence="6 8" id="KW-0472">Membrane</keyword>
<feature type="compositionally biased region" description="Low complexity" evidence="7">
    <location>
        <begin position="658"/>
        <end position="677"/>
    </location>
</feature>
<keyword evidence="4 8" id="KW-0812">Transmembrane</keyword>
<dbReference type="SUPFAM" id="SSF103473">
    <property type="entry name" value="MFS general substrate transporter"/>
    <property type="match status" value="1"/>
</dbReference>
<dbReference type="Proteomes" id="UP000094801">
    <property type="component" value="Unassembled WGS sequence"/>
</dbReference>
<dbReference type="InterPro" id="IPR020846">
    <property type="entry name" value="MFS_dom"/>
</dbReference>
<evidence type="ECO:0000313" key="11">
    <source>
        <dbReference type="Proteomes" id="UP000094801"/>
    </source>
</evidence>
<dbReference type="InterPro" id="IPR005828">
    <property type="entry name" value="MFS_sugar_transport-like"/>
</dbReference>
<dbReference type="PRINTS" id="PR00171">
    <property type="entry name" value="SUGRTRNSPORT"/>
</dbReference>
<keyword evidence="11" id="KW-1185">Reference proteome</keyword>
<feature type="domain" description="Major facilitator superfamily (MFS) profile" evidence="9">
    <location>
        <begin position="108"/>
        <end position="553"/>
    </location>
</feature>
<dbReference type="PROSITE" id="PS00217">
    <property type="entry name" value="SUGAR_TRANSPORT_2"/>
    <property type="match status" value="1"/>
</dbReference>
<evidence type="ECO:0000256" key="7">
    <source>
        <dbReference type="SAM" id="MobiDB-lite"/>
    </source>
</evidence>
<feature type="region of interest" description="Disordered" evidence="7">
    <location>
        <begin position="68"/>
        <end position="97"/>
    </location>
</feature>
<feature type="transmembrane region" description="Helical" evidence="8">
    <location>
        <begin position="153"/>
        <end position="173"/>
    </location>
</feature>
<feature type="transmembrane region" description="Helical" evidence="8">
    <location>
        <begin position="180"/>
        <end position="198"/>
    </location>
</feature>
<gene>
    <name evidence="10" type="ORF">CANARDRAFT_27630</name>
</gene>
<evidence type="ECO:0000256" key="3">
    <source>
        <dbReference type="ARBA" id="ARBA00022448"/>
    </source>
</evidence>
<feature type="compositionally biased region" description="Polar residues" evidence="7">
    <location>
        <begin position="646"/>
        <end position="657"/>
    </location>
</feature>
<dbReference type="PANTHER" id="PTHR48022">
    <property type="entry name" value="PLASTIDIC GLUCOSE TRANSPORTER 4"/>
    <property type="match status" value="1"/>
</dbReference>
<feature type="transmembrane region" description="Helical" evidence="8">
    <location>
        <begin position="365"/>
        <end position="387"/>
    </location>
</feature>
<feature type="region of interest" description="Disordered" evidence="7">
    <location>
        <begin position="805"/>
        <end position="854"/>
    </location>
</feature>
<evidence type="ECO:0000256" key="5">
    <source>
        <dbReference type="ARBA" id="ARBA00022989"/>
    </source>
</evidence>
<evidence type="ECO:0000259" key="9">
    <source>
        <dbReference type="PROSITE" id="PS50850"/>
    </source>
</evidence>
<dbReference type="PROSITE" id="PS50850">
    <property type="entry name" value="MFS"/>
    <property type="match status" value="1"/>
</dbReference>
<reference evidence="11" key="1">
    <citation type="submission" date="2016-04" db="EMBL/GenBank/DDBJ databases">
        <title>Comparative genomics of biotechnologically important yeasts.</title>
        <authorList>
            <consortium name="DOE Joint Genome Institute"/>
            <person name="Riley R."/>
            <person name="Haridas S."/>
            <person name="Wolfe K.H."/>
            <person name="Lopes M.R."/>
            <person name="Hittinger C.T."/>
            <person name="Goker M."/>
            <person name="Salamov A."/>
            <person name="Wisecaver J."/>
            <person name="Long T.M."/>
            <person name="Aerts A.L."/>
            <person name="Barry K."/>
            <person name="Choi C."/>
            <person name="Clum A."/>
            <person name="Coughlan A.Y."/>
            <person name="Deshpande S."/>
            <person name="Douglass A.P."/>
            <person name="Hanson S.J."/>
            <person name="Klenk H.-P."/>
            <person name="Labutti K."/>
            <person name="Lapidus A."/>
            <person name="Lindquist E."/>
            <person name="Lipzen A."/>
            <person name="Meier-Kolthoff J.P."/>
            <person name="Ohm R.A."/>
            <person name="Otillar R.P."/>
            <person name="Pangilinan J."/>
            <person name="Peng Y."/>
            <person name="Rokas A."/>
            <person name="Rosa C.A."/>
            <person name="Scheuner C."/>
            <person name="Sibirny A.A."/>
            <person name="Slot J.C."/>
            <person name="Stielow J.B."/>
            <person name="Sun H."/>
            <person name="Kurtzman C.P."/>
            <person name="Blackwell M."/>
            <person name="Grigoriev I.V."/>
            <person name="Jeffries T.W."/>
        </authorList>
    </citation>
    <scope>NUCLEOTIDE SEQUENCE [LARGE SCALE GENOMIC DNA]</scope>
    <source>
        <strain evidence="11">NRRL YB-2248</strain>
    </source>
</reference>
<comment type="subcellular location">
    <subcellularLocation>
        <location evidence="1">Membrane</location>
        <topology evidence="1">Multi-pass membrane protein</topology>
    </subcellularLocation>
</comment>
<protein>
    <recommendedName>
        <fullName evidence="9">Major facilitator superfamily (MFS) profile domain-containing protein</fullName>
    </recommendedName>
</protein>
<dbReference type="OrthoDB" id="6612291at2759"/>
<evidence type="ECO:0000256" key="4">
    <source>
        <dbReference type="ARBA" id="ARBA00022692"/>
    </source>
</evidence>
<dbReference type="PANTHER" id="PTHR48022:SF16">
    <property type="entry name" value="HIGH GLUCOSE SENSOR RGT2-RELATED"/>
    <property type="match status" value="1"/>
</dbReference>
<organism evidence="10 11">
    <name type="scientific">[Candida] arabinofermentans NRRL YB-2248</name>
    <dbReference type="NCBI Taxonomy" id="983967"/>
    <lineage>
        <taxon>Eukaryota</taxon>
        <taxon>Fungi</taxon>
        <taxon>Dikarya</taxon>
        <taxon>Ascomycota</taxon>
        <taxon>Saccharomycotina</taxon>
        <taxon>Pichiomycetes</taxon>
        <taxon>Pichiales</taxon>
        <taxon>Pichiaceae</taxon>
        <taxon>Ogataea</taxon>
        <taxon>Ogataea/Candida clade</taxon>
    </lineage>
</organism>
<feature type="transmembrane region" description="Helical" evidence="8">
    <location>
        <begin position="104"/>
        <end position="121"/>
    </location>
</feature>
<accession>A0A1E4T3T9</accession>
<evidence type="ECO:0000256" key="8">
    <source>
        <dbReference type="SAM" id="Phobius"/>
    </source>
</evidence>
<feature type="region of interest" description="Disordered" evidence="7">
    <location>
        <begin position="646"/>
        <end position="691"/>
    </location>
</feature>
<feature type="transmembrane region" description="Helical" evidence="8">
    <location>
        <begin position="494"/>
        <end position="517"/>
    </location>
</feature>
<dbReference type="AlphaFoldDB" id="A0A1E4T3T9"/>
<dbReference type="InterPro" id="IPR050360">
    <property type="entry name" value="MFS_Sugar_Transporters"/>
</dbReference>